<evidence type="ECO:0000259" key="8">
    <source>
        <dbReference type="PROSITE" id="PS50071"/>
    </source>
</evidence>
<feature type="compositionally biased region" description="Polar residues" evidence="7">
    <location>
        <begin position="229"/>
        <end position="247"/>
    </location>
</feature>
<evidence type="ECO:0000256" key="3">
    <source>
        <dbReference type="ARBA" id="ARBA00023155"/>
    </source>
</evidence>
<dbReference type="SUPFAM" id="SSF46689">
    <property type="entry name" value="Homeodomain-like"/>
    <property type="match status" value="1"/>
</dbReference>
<evidence type="ECO:0000256" key="7">
    <source>
        <dbReference type="SAM" id="MobiDB-lite"/>
    </source>
</evidence>
<dbReference type="InterPro" id="IPR009057">
    <property type="entry name" value="Homeodomain-like_sf"/>
</dbReference>
<evidence type="ECO:0000256" key="2">
    <source>
        <dbReference type="ARBA" id="ARBA00023125"/>
    </source>
</evidence>
<name>A0ABM0MW93_SACKO</name>
<dbReference type="InterPro" id="IPR001356">
    <property type="entry name" value="HD"/>
</dbReference>
<evidence type="ECO:0000256" key="5">
    <source>
        <dbReference type="PROSITE-ProRule" id="PRU00108"/>
    </source>
</evidence>
<keyword evidence="9" id="KW-1185">Reference proteome</keyword>
<dbReference type="CDD" id="cd00086">
    <property type="entry name" value="homeodomain"/>
    <property type="match status" value="1"/>
</dbReference>
<keyword evidence="2 5" id="KW-0238">DNA-binding</keyword>
<dbReference type="PROSITE" id="PS50071">
    <property type="entry name" value="HOMEOBOX_2"/>
    <property type="match status" value="1"/>
</dbReference>
<dbReference type="Gene3D" id="1.10.10.60">
    <property type="entry name" value="Homeodomain-like"/>
    <property type="match status" value="1"/>
</dbReference>
<dbReference type="GeneID" id="102800723"/>
<feature type="compositionally biased region" description="Acidic residues" evidence="7">
    <location>
        <begin position="214"/>
        <end position="227"/>
    </location>
</feature>
<evidence type="ECO:0000256" key="1">
    <source>
        <dbReference type="ARBA" id="ARBA00004123"/>
    </source>
</evidence>
<evidence type="ECO:0000313" key="9">
    <source>
        <dbReference type="Proteomes" id="UP000694865"/>
    </source>
</evidence>
<dbReference type="PANTHER" id="PTHR24339">
    <property type="entry name" value="HOMEOBOX PROTEIN EMX-RELATED"/>
    <property type="match status" value="1"/>
</dbReference>
<accession>A0ABM0MW93</accession>
<sequence length="255" mass="29273">MAYPVRLHPVPMPATTIVNRTANLKQVKLPFTIEAILGRTGGGGGAGSRQSIPWHPVKRRDLHPQATGNLPVPSHHPIQGHHRVKHFKNNNQELTKMYFRQNLVSPYTREDHYGVNRGTETENVHGNEDGKDTWPISKPKRVRTIFTQEQLEKLEEEFAKQQYMVGTERYYLASELNLTQAQVKVWFQNRRIKWRKQNLEAQQAKLAELRAAEPDEQSDASDDDEDMVSIQTFIADQNDYTDSNRAPNQFGIGHI</sequence>
<gene>
    <name evidence="10" type="primary">LOC102800723</name>
</gene>
<dbReference type="PROSITE" id="PS00027">
    <property type="entry name" value="HOMEOBOX_1"/>
    <property type="match status" value="1"/>
</dbReference>
<evidence type="ECO:0000313" key="10">
    <source>
        <dbReference type="RefSeq" id="XP_006824284.1"/>
    </source>
</evidence>
<dbReference type="Pfam" id="PF00046">
    <property type="entry name" value="Homeodomain"/>
    <property type="match status" value="1"/>
</dbReference>
<proteinExistence type="predicted"/>
<feature type="DNA-binding region" description="Homeobox" evidence="5">
    <location>
        <begin position="139"/>
        <end position="198"/>
    </location>
</feature>
<dbReference type="PANTHER" id="PTHR24339:SF67">
    <property type="entry name" value="GNOT1 HOMEODOMAIN PROTEIN-RELATED"/>
    <property type="match status" value="1"/>
</dbReference>
<keyword evidence="3 5" id="KW-0371">Homeobox</keyword>
<dbReference type="SMART" id="SM00389">
    <property type="entry name" value="HOX"/>
    <property type="match status" value="1"/>
</dbReference>
<dbReference type="RefSeq" id="XP_006824284.1">
    <property type="nucleotide sequence ID" value="XM_006824221.1"/>
</dbReference>
<evidence type="ECO:0000256" key="6">
    <source>
        <dbReference type="RuleBase" id="RU000682"/>
    </source>
</evidence>
<dbReference type="InterPro" id="IPR050877">
    <property type="entry name" value="EMX-VAX-Noto_Homeobox_TFs"/>
</dbReference>
<evidence type="ECO:0000256" key="4">
    <source>
        <dbReference type="ARBA" id="ARBA00023242"/>
    </source>
</evidence>
<feature type="region of interest" description="Disordered" evidence="7">
    <location>
        <begin position="210"/>
        <end position="255"/>
    </location>
</feature>
<feature type="compositionally biased region" description="Basic and acidic residues" evidence="7">
    <location>
        <begin position="111"/>
        <end position="132"/>
    </location>
</feature>
<organism evidence="9 10">
    <name type="scientific">Saccoglossus kowalevskii</name>
    <name type="common">Acorn worm</name>
    <dbReference type="NCBI Taxonomy" id="10224"/>
    <lineage>
        <taxon>Eukaryota</taxon>
        <taxon>Metazoa</taxon>
        <taxon>Hemichordata</taxon>
        <taxon>Enteropneusta</taxon>
        <taxon>Harrimaniidae</taxon>
        <taxon>Saccoglossus</taxon>
    </lineage>
</organism>
<dbReference type="InterPro" id="IPR017970">
    <property type="entry name" value="Homeobox_CS"/>
</dbReference>
<reference evidence="10" key="1">
    <citation type="submission" date="2025-08" db="UniProtKB">
        <authorList>
            <consortium name="RefSeq"/>
        </authorList>
    </citation>
    <scope>IDENTIFICATION</scope>
    <source>
        <tissue evidence="10">Testes</tissue>
    </source>
</reference>
<comment type="subcellular location">
    <subcellularLocation>
        <location evidence="1 5 6">Nucleus</location>
    </subcellularLocation>
</comment>
<feature type="domain" description="Homeobox" evidence="8">
    <location>
        <begin position="137"/>
        <end position="197"/>
    </location>
</feature>
<keyword evidence="4 5" id="KW-0539">Nucleus</keyword>
<feature type="region of interest" description="Disordered" evidence="7">
    <location>
        <begin position="111"/>
        <end position="136"/>
    </location>
</feature>
<protein>
    <submittedName>
        <fullName evidence="10">Homeobox protein not2-like</fullName>
    </submittedName>
</protein>
<dbReference type="Proteomes" id="UP000694865">
    <property type="component" value="Unplaced"/>
</dbReference>